<dbReference type="Proteomes" id="UP000255505">
    <property type="component" value="Chromosome I"/>
</dbReference>
<name>A0A375IHR1_9BURK</name>
<organism evidence="2 3">
    <name type="scientific">Cupriavidus taiwanensis</name>
    <dbReference type="NCBI Taxonomy" id="164546"/>
    <lineage>
        <taxon>Bacteria</taxon>
        <taxon>Pseudomonadati</taxon>
        <taxon>Pseudomonadota</taxon>
        <taxon>Betaproteobacteria</taxon>
        <taxon>Burkholderiales</taxon>
        <taxon>Burkholderiaceae</taxon>
        <taxon>Cupriavidus</taxon>
    </lineage>
</organism>
<sequence length="86" mass="8984">MIAATPARSQHSAGGWAGLHLRALAWESPAKPVVCPLHGGRFLLGPGVTLQRRALIAVCPGMNPCHPGTAAQRWDTPGLAPQQESS</sequence>
<gene>
    <name evidence="2" type="ORF">CT19425_80113</name>
</gene>
<evidence type="ECO:0000313" key="2">
    <source>
        <dbReference type="EMBL" id="SPK72735.1"/>
    </source>
</evidence>
<evidence type="ECO:0000256" key="1">
    <source>
        <dbReference type="SAM" id="MobiDB-lite"/>
    </source>
</evidence>
<proteinExistence type="predicted"/>
<accession>A0A375IHR1</accession>
<evidence type="ECO:0000313" key="3">
    <source>
        <dbReference type="Proteomes" id="UP000255505"/>
    </source>
</evidence>
<dbReference type="AlphaFoldDB" id="A0A375IHR1"/>
<protein>
    <submittedName>
        <fullName evidence="2">Uncharacterized protein</fullName>
    </submittedName>
</protein>
<reference evidence="2 3" key="1">
    <citation type="submission" date="2018-01" db="EMBL/GenBank/DDBJ databases">
        <authorList>
            <person name="Gaut B.S."/>
            <person name="Morton B.R."/>
            <person name="Clegg M.T."/>
            <person name="Duvall M.R."/>
        </authorList>
    </citation>
    <scope>NUCLEOTIDE SEQUENCE [LARGE SCALE GENOMIC DNA]</scope>
    <source>
        <strain evidence="2">Cupriavidus taiwanensis LMG 19425</strain>
    </source>
</reference>
<feature type="region of interest" description="Disordered" evidence="1">
    <location>
        <begin position="67"/>
        <end position="86"/>
    </location>
</feature>
<dbReference type="EMBL" id="LT991976">
    <property type="protein sequence ID" value="SPK72735.1"/>
    <property type="molecule type" value="Genomic_DNA"/>
</dbReference>